<dbReference type="GO" id="GO:0005886">
    <property type="term" value="C:plasma membrane"/>
    <property type="evidence" value="ECO:0007669"/>
    <property type="project" value="UniProtKB-SubCell"/>
</dbReference>
<dbReference type="PANTHER" id="PTHR32196:SF21">
    <property type="entry name" value="ABC TRANSPORTER PERMEASE PROTEIN YPHD-RELATED"/>
    <property type="match status" value="1"/>
</dbReference>
<evidence type="ECO:0000256" key="1">
    <source>
        <dbReference type="ARBA" id="ARBA00004651"/>
    </source>
</evidence>
<evidence type="ECO:0000256" key="7">
    <source>
        <dbReference type="ARBA" id="ARBA00023136"/>
    </source>
</evidence>
<sequence>MERSDRARLDTGQARVDAETAGSPPAGFLAGLRRTSHALFAYPVTGPLIALILILVVFSVTTSTFLNPGNLSLIFQQSVVVGTLALGQTLIILVSGIDLANGAIMVLGMVVAGSLAAGGDPMLGMLVGLAVCVVAAAINGLIITRFRLPPFIATLGMFTILTAAARLYTQSRSYPISSDFMTILGEGPSWGLVTITYGSMLWIALTLILAYALNQTAWGVRVYAIGNSPAAARLNGVNVNGVIFSVYALAGVFYAFAGWQALGRTPIADPSGYQIANLDSITAVVIGGTSLFGGRGGVAGTFVGALIVVVLKNGLTQAGIDSLYQQIATGFLVILAVGADQYLGRGKRG</sequence>
<name>A0A9X3DYS7_9HYPH</name>
<accession>A0A9X3DYS7</accession>
<evidence type="ECO:0000256" key="6">
    <source>
        <dbReference type="ARBA" id="ARBA00022989"/>
    </source>
</evidence>
<comment type="caution">
    <text evidence="10">The sequence shown here is derived from an EMBL/GenBank/DDBJ whole genome shotgun (WGS) entry which is preliminary data.</text>
</comment>
<dbReference type="EMBL" id="JAPKNK010000001">
    <property type="protein sequence ID" value="MCX5568124.1"/>
    <property type="molecule type" value="Genomic_DNA"/>
</dbReference>
<dbReference type="Pfam" id="PF02653">
    <property type="entry name" value="BPD_transp_2"/>
    <property type="match status" value="1"/>
</dbReference>
<reference evidence="10" key="1">
    <citation type="submission" date="2022-11" db="EMBL/GenBank/DDBJ databases">
        <title>Biodiversity and phylogenetic relationships of bacteria.</title>
        <authorList>
            <person name="Machado R.A.R."/>
            <person name="Bhat A."/>
            <person name="Loulou A."/>
            <person name="Kallel S."/>
        </authorList>
    </citation>
    <scope>NUCLEOTIDE SEQUENCE</scope>
    <source>
        <strain evidence="10">K-TC2</strain>
    </source>
</reference>
<feature type="region of interest" description="Disordered" evidence="8">
    <location>
        <begin position="1"/>
        <end position="20"/>
    </location>
</feature>
<feature type="transmembrane region" description="Helical" evidence="9">
    <location>
        <begin position="39"/>
        <end position="61"/>
    </location>
</feature>
<dbReference type="AlphaFoldDB" id="A0A9X3DYS7"/>
<evidence type="ECO:0000256" key="3">
    <source>
        <dbReference type="ARBA" id="ARBA00022475"/>
    </source>
</evidence>
<evidence type="ECO:0000256" key="2">
    <source>
        <dbReference type="ARBA" id="ARBA00022448"/>
    </source>
</evidence>
<keyword evidence="7 9" id="KW-0472">Membrane</keyword>
<keyword evidence="4" id="KW-0997">Cell inner membrane</keyword>
<organism evidence="10 11">
    <name type="scientific">Kaistia nematophila</name>
    <dbReference type="NCBI Taxonomy" id="2994654"/>
    <lineage>
        <taxon>Bacteria</taxon>
        <taxon>Pseudomonadati</taxon>
        <taxon>Pseudomonadota</taxon>
        <taxon>Alphaproteobacteria</taxon>
        <taxon>Hyphomicrobiales</taxon>
        <taxon>Kaistiaceae</taxon>
        <taxon>Kaistia</taxon>
    </lineage>
</organism>
<keyword evidence="2" id="KW-0813">Transport</keyword>
<keyword evidence="3" id="KW-1003">Cell membrane</keyword>
<feature type="transmembrane region" description="Helical" evidence="9">
    <location>
        <begin position="99"/>
        <end position="117"/>
    </location>
</feature>
<proteinExistence type="predicted"/>
<protein>
    <submittedName>
        <fullName evidence="10">ABC transporter permease</fullName>
    </submittedName>
</protein>
<gene>
    <name evidence="10" type="ORF">OSH07_02840</name>
</gene>
<dbReference type="PANTHER" id="PTHR32196">
    <property type="entry name" value="ABC TRANSPORTER PERMEASE PROTEIN YPHD-RELATED-RELATED"/>
    <property type="match status" value="1"/>
</dbReference>
<feature type="transmembrane region" description="Helical" evidence="9">
    <location>
        <begin position="123"/>
        <end position="144"/>
    </location>
</feature>
<feature type="transmembrane region" description="Helical" evidence="9">
    <location>
        <begin position="323"/>
        <end position="343"/>
    </location>
</feature>
<feature type="transmembrane region" description="Helical" evidence="9">
    <location>
        <begin position="234"/>
        <end position="256"/>
    </location>
</feature>
<evidence type="ECO:0000256" key="4">
    <source>
        <dbReference type="ARBA" id="ARBA00022519"/>
    </source>
</evidence>
<feature type="transmembrane region" description="Helical" evidence="9">
    <location>
        <begin position="151"/>
        <end position="169"/>
    </location>
</feature>
<feature type="transmembrane region" description="Helical" evidence="9">
    <location>
        <begin position="292"/>
        <end position="311"/>
    </location>
</feature>
<keyword evidence="6 9" id="KW-1133">Transmembrane helix</keyword>
<evidence type="ECO:0000256" key="9">
    <source>
        <dbReference type="SAM" id="Phobius"/>
    </source>
</evidence>
<keyword evidence="11" id="KW-1185">Reference proteome</keyword>
<evidence type="ECO:0000256" key="8">
    <source>
        <dbReference type="SAM" id="MobiDB-lite"/>
    </source>
</evidence>
<evidence type="ECO:0000313" key="10">
    <source>
        <dbReference type="EMBL" id="MCX5568124.1"/>
    </source>
</evidence>
<dbReference type="CDD" id="cd06579">
    <property type="entry name" value="TM_PBP1_transp_AraH_like"/>
    <property type="match status" value="1"/>
</dbReference>
<dbReference type="Proteomes" id="UP001144805">
    <property type="component" value="Unassembled WGS sequence"/>
</dbReference>
<feature type="transmembrane region" description="Helical" evidence="9">
    <location>
        <begin position="189"/>
        <end position="213"/>
    </location>
</feature>
<evidence type="ECO:0000256" key="5">
    <source>
        <dbReference type="ARBA" id="ARBA00022692"/>
    </source>
</evidence>
<evidence type="ECO:0000313" key="11">
    <source>
        <dbReference type="Proteomes" id="UP001144805"/>
    </source>
</evidence>
<comment type="subcellular location">
    <subcellularLocation>
        <location evidence="1">Cell membrane</location>
        <topology evidence="1">Multi-pass membrane protein</topology>
    </subcellularLocation>
</comment>
<keyword evidence="5 9" id="KW-0812">Transmembrane</keyword>
<dbReference type="RefSeq" id="WP_266337083.1">
    <property type="nucleotide sequence ID" value="NZ_JAPKNK010000001.1"/>
</dbReference>
<dbReference type="InterPro" id="IPR001851">
    <property type="entry name" value="ABC_transp_permease"/>
</dbReference>
<dbReference type="GO" id="GO:0022857">
    <property type="term" value="F:transmembrane transporter activity"/>
    <property type="evidence" value="ECO:0007669"/>
    <property type="project" value="InterPro"/>
</dbReference>
<feature type="transmembrane region" description="Helical" evidence="9">
    <location>
        <begin position="73"/>
        <end position="94"/>
    </location>
</feature>